<dbReference type="CDD" id="cd06261">
    <property type="entry name" value="TM_PBP2"/>
    <property type="match status" value="1"/>
</dbReference>
<feature type="transmembrane region" description="Helical" evidence="9">
    <location>
        <begin position="275"/>
        <end position="297"/>
    </location>
</feature>
<sequence>MEHMNEGAAGKTKRRPPVRKTARTDWKEKIMHGIFFMAAFTSILSLLLIVIFIFTNGLPMMFEYGLTDFVFGTTWNRTTFGLLPMITGSILVTLGAVGLGVPIGVMTAVFLAEFCPKRLYAFLKPAVNLMAGIPSIVYGFFALRIIVPQIRGIFGGPGNSMLAAILLLAIMILPTVISLSEAAIRSVPRSYFSGSMALGASHERSIFSVVVPAAKSGIFSSIVLGVGRAIGETMAVVMVAGNQPLMPRGLTEGVRTLTTNIVMEMAYASGQHRDALVATGVVLFVFIMIINTTFLIMKTREAK</sequence>
<evidence type="ECO:0000256" key="11">
    <source>
        <dbReference type="SAM" id="MobiDB-lite"/>
    </source>
</evidence>
<dbReference type="PROSITE" id="PS50928">
    <property type="entry name" value="ABC_TM1"/>
    <property type="match status" value="1"/>
</dbReference>
<dbReference type="GO" id="GO:0005315">
    <property type="term" value="F:phosphate transmembrane transporter activity"/>
    <property type="evidence" value="ECO:0007669"/>
    <property type="project" value="InterPro"/>
</dbReference>
<feature type="transmembrane region" description="Helical" evidence="9">
    <location>
        <begin position="159"/>
        <end position="184"/>
    </location>
</feature>
<dbReference type="PANTHER" id="PTHR30425:SF1">
    <property type="entry name" value="PHOSPHATE TRANSPORT SYSTEM PERMEASE PROTEIN PSTC"/>
    <property type="match status" value="1"/>
</dbReference>
<keyword evidence="14" id="KW-1185">Reference proteome</keyword>
<dbReference type="Gene3D" id="1.10.3720.10">
    <property type="entry name" value="MetI-like"/>
    <property type="match status" value="1"/>
</dbReference>
<evidence type="ECO:0000256" key="7">
    <source>
        <dbReference type="ARBA" id="ARBA00022989"/>
    </source>
</evidence>
<proteinExistence type="inferred from homology"/>
<dbReference type="Pfam" id="PF00528">
    <property type="entry name" value="BPD_transp_1"/>
    <property type="match status" value="1"/>
</dbReference>
<keyword evidence="4 10" id="KW-1003">Cell membrane</keyword>
<comment type="function">
    <text evidence="10">Part of the binding-protein-dependent transport system for phosphate; probably responsible for the translocation of the substrate across the membrane.</text>
</comment>
<evidence type="ECO:0000256" key="5">
    <source>
        <dbReference type="ARBA" id="ARBA00022592"/>
    </source>
</evidence>
<dbReference type="InterPro" id="IPR051124">
    <property type="entry name" value="Phosphate_Transport_Permease"/>
</dbReference>
<feature type="compositionally biased region" description="Basic residues" evidence="11">
    <location>
        <begin position="11"/>
        <end position="21"/>
    </location>
</feature>
<evidence type="ECO:0000259" key="12">
    <source>
        <dbReference type="PROSITE" id="PS50928"/>
    </source>
</evidence>
<accession>A0A1G9C189</accession>
<keyword evidence="3 9" id="KW-0813">Transport</keyword>
<evidence type="ECO:0000313" key="13">
    <source>
        <dbReference type="EMBL" id="SDK45450.1"/>
    </source>
</evidence>
<dbReference type="AlphaFoldDB" id="A0A1G9C189"/>
<keyword evidence="8 9" id="KW-0472">Membrane</keyword>
<feature type="transmembrane region" description="Helical" evidence="9">
    <location>
        <begin position="205"/>
        <end position="230"/>
    </location>
</feature>
<evidence type="ECO:0000256" key="4">
    <source>
        <dbReference type="ARBA" id="ARBA00022475"/>
    </source>
</evidence>
<evidence type="ECO:0000256" key="2">
    <source>
        <dbReference type="ARBA" id="ARBA00007069"/>
    </source>
</evidence>
<dbReference type="GO" id="GO:0005886">
    <property type="term" value="C:plasma membrane"/>
    <property type="evidence" value="ECO:0007669"/>
    <property type="project" value="UniProtKB-SubCell"/>
</dbReference>
<dbReference type="Proteomes" id="UP000199433">
    <property type="component" value="Unassembled WGS sequence"/>
</dbReference>
<reference evidence="14" key="1">
    <citation type="submission" date="2016-10" db="EMBL/GenBank/DDBJ databases">
        <authorList>
            <person name="Varghese N."/>
            <person name="Submissions S."/>
        </authorList>
    </citation>
    <scope>NUCLEOTIDE SEQUENCE [LARGE SCALE GENOMIC DNA]</scope>
    <source>
        <strain evidence="14">DSM 19181</strain>
    </source>
</reference>
<dbReference type="InterPro" id="IPR035906">
    <property type="entry name" value="MetI-like_sf"/>
</dbReference>
<dbReference type="EMBL" id="FNFK01000031">
    <property type="protein sequence ID" value="SDK45450.1"/>
    <property type="molecule type" value="Genomic_DNA"/>
</dbReference>
<keyword evidence="6 9" id="KW-0812">Transmembrane</keyword>
<dbReference type="NCBIfam" id="TIGR02138">
    <property type="entry name" value="phosphate_pstC"/>
    <property type="match status" value="1"/>
</dbReference>
<dbReference type="InterPro" id="IPR000515">
    <property type="entry name" value="MetI-like"/>
</dbReference>
<comment type="similarity">
    <text evidence="2 10">Belongs to the binding-protein-dependent transport system permease family. CysTW subfamily.</text>
</comment>
<feature type="domain" description="ABC transmembrane type-1" evidence="12">
    <location>
        <begin position="86"/>
        <end position="294"/>
    </location>
</feature>
<evidence type="ECO:0000256" key="3">
    <source>
        <dbReference type="ARBA" id="ARBA00022448"/>
    </source>
</evidence>
<feature type="transmembrane region" description="Helical" evidence="9">
    <location>
        <begin position="90"/>
        <end position="114"/>
    </location>
</feature>
<name>A0A1G9C189_9LACT</name>
<evidence type="ECO:0000256" key="9">
    <source>
        <dbReference type="RuleBase" id="RU363032"/>
    </source>
</evidence>
<gene>
    <name evidence="13" type="ORF">SAMN04488098_103120</name>
</gene>
<dbReference type="SUPFAM" id="SSF161098">
    <property type="entry name" value="MetI-like"/>
    <property type="match status" value="1"/>
</dbReference>
<protein>
    <recommendedName>
        <fullName evidence="10">Phosphate transport system permease protein</fullName>
    </recommendedName>
</protein>
<keyword evidence="5 10" id="KW-0592">Phosphate transport</keyword>
<feature type="transmembrane region" description="Helical" evidence="9">
    <location>
        <begin position="33"/>
        <end position="54"/>
    </location>
</feature>
<dbReference type="STRING" id="426701.SAMN04488098_103120"/>
<evidence type="ECO:0000256" key="8">
    <source>
        <dbReference type="ARBA" id="ARBA00023136"/>
    </source>
</evidence>
<dbReference type="GO" id="GO:0006817">
    <property type="term" value="P:phosphate ion transport"/>
    <property type="evidence" value="ECO:0007669"/>
    <property type="project" value="UniProtKB-KW"/>
</dbReference>
<feature type="region of interest" description="Disordered" evidence="11">
    <location>
        <begin position="1"/>
        <end position="22"/>
    </location>
</feature>
<keyword evidence="7 9" id="KW-1133">Transmembrane helix</keyword>
<evidence type="ECO:0000256" key="6">
    <source>
        <dbReference type="ARBA" id="ARBA00022692"/>
    </source>
</evidence>
<dbReference type="InterPro" id="IPR011864">
    <property type="entry name" value="Phosphate_PstC"/>
</dbReference>
<evidence type="ECO:0000256" key="10">
    <source>
        <dbReference type="RuleBase" id="RU363054"/>
    </source>
</evidence>
<feature type="transmembrane region" description="Helical" evidence="9">
    <location>
        <begin position="126"/>
        <end position="147"/>
    </location>
</feature>
<organism evidence="13 14">
    <name type="scientific">Alkalibacterium thalassium</name>
    <dbReference type="NCBI Taxonomy" id="426701"/>
    <lineage>
        <taxon>Bacteria</taxon>
        <taxon>Bacillati</taxon>
        <taxon>Bacillota</taxon>
        <taxon>Bacilli</taxon>
        <taxon>Lactobacillales</taxon>
        <taxon>Carnobacteriaceae</taxon>
        <taxon>Alkalibacterium</taxon>
    </lineage>
</organism>
<evidence type="ECO:0000313" key="14">
    <source>
        <dbReference type="Proteomes" id="UP000199433"/>
    </source>
</evidence>
<dbReference type="PANTHER" id="PTHR30425">
    <property type="entry name" value="PHOSPHATE TRANSPORT SYSTEM PERMEASE PROTEIN PST"/>
    <property type="match status" value="1"/>
</dbReference>
<evidence type="ECO:0000256" key="1">
    <source>
        <dbReference type="ARBA" id="ARBA00004651"/>
    </source>
</evidence>
<comment type="subcellular location">
    <subcellularLocation>
        <location evidence="1 9">Cell membrane</location>
        <topology evidence="1 9">Multi-pass membrane protein</topology>
    </subcellularLocation>
</comment>